<evidence type="ECO:0000256" key="1">
    <source>
        <dbReference type="ARBA" id="ARBA00004651"/>
    </source>
</evidence>
<gene>
    <name evidence="8" type="ORF">CLV75_2463</name>
</gene>
<comment type="caution">
    <text evidence="8">The sequence shown here is derived from an EMBL/GenBank/DDBJ whole genome shotgun (WGS) entry which is preliminary data.</text>
</comment>
<evidence type="ECO:0000256" key="3">
    <source>
        <dbReference type="ARBA" id="ARBA00022475"/>
    </source>
</evidence>
<evidence type="ECO:0000256" key="4">
    <source>
        <dbReference type="ARBA" id="ARBA00022692"/>
    </source>
</evidence>
<dbReference type="RefSeq" id="WP_010442211.1">
    <property type="nucleotide sequence ID" value="NZ_AEYW01000014.1"/>
</dbReference>
<dbReference type="Pfam" id="PF13440">
    <property type="entry name" value="Polysacc_synt_3"/>
    <property type="match status" value="1"/>
</dbReference>
<feature type="transmembrane region" description="Helical" evidence="7">
    <location>
        <begin position="199"/>
        <end position="218"/>
    </location>
</feature>
<reference evidence="8 9" key="1">
    <citation type="submission" date="2018-10" db="EMBL/GenBank/DDBJ databases">
        <title>Genomic Encyclopedia of Archaeal and Bacterial Type Strains, Phase II (KMG-II): from individual species to whole genera.</title>
        <authorList>
            <person name="Goeker M."/>
        </authorList>
    </citation>
    <scope>NUCLEOTIDE SEQUENCE [LARGE SCALE GENOMIC DNA]</scope>
    <source>
        <strain evidence="8 9">DSM 29317</strain>
    </source>
</reference>
<organism evidence="8 9">
    <name type="scientific">Ruegeria conchae</name>
    <dbReference type="NCBI Taxonomy" id="981384"/>
    <lineage>
        <taxon>Bacteria</taxon>
        <taxon>Pseudomonadati</taxon>
        <taxon>Pseudomonadota</taxon>
        <taxon>Alphaproteobacteria</taxon>
        <taxon>Rhodobacterales</taxon>
        <taxon>Roseobacteraceae</taxon>
        <taxon>Ruegeria</taxon>
    </lineage>
</organism>
<feature type="transmembrane region" description="Helical" evidence="7">
    <location>
        <begin position="176"/>
        <end position="193"/>
    </location>
</feature>
<feature type="transmembrane region" description="Helical" evidence="7">
    <location>
        <begin position="319"/>
        <end position="344"/>
    </location>
</feature>
<comment type="similarity">
    <text evidence="2">Belongs to the polysaccharide synthase family.</text>
</comment>
<dbReference type="PANTHER" id="PTHR30250">
    <property type="entry name" value="PST FAMILY PREDICTED COLANIC ACID TRANSPORTER"/>
    <property type="match status" value="1"/>
</dbReference>
<evidence type="ECO:0000313" key="9">
    <source>
        <dbReference type="Proteomes" id="UP000271700"/>
    </source>
</evidence>
<feature type="transmembrane region" description="Helical" evidence="7">
    <location>
        <begin position="97"/>
        <end position="118"/>
    </location>
</feature>
<feature type="transmembrane region" description="Helical" evidence="7">
    <location>
        <begin position="442"/>
        <end position="465"/>
    </location>
</feature>
<feature type="transmembrane region" description="Helical" evidence="7">
    <location>
        <begin position="138"/>
        <end position="155"/>
    </location>
</feature>
<feature type="transmembrane region" description="Helical" evidence="7">
    <location>
        <begin position="383"/>
        <end position="404"/>
    </location>
</feature>
<dbReference type="Proteomes" id="UP000271700">
    <property type="component" value="Unassembled WGS sequence"/>
</dbReference>
<keyword evidence="9" id="KW-1185">Reference proteome</keyword>
<proteinExistence type="inferred from homology"/>
<keyword evidence="5 7" id="KW-1133">Transmembrane helix</keyword>
<keyword evidence="6 7" id="KW-0472">Membrane</keyword>
<comment type="subcellular location">
    <subcellularLocation>
        <location evidence="1">Cell membrane</location>
        <topology evidence="1">Multi-pass membrane protein</topology>
    </subcellularLocation>
</comment>
<keyword evidence="3" id="KW-1003">Cell membrane</keyword>
<evidence type="ECO:0000256" key="7">
    <source>
        <dbReference type="SAM" id="Phobius"/>
    </source>
</evidence>
<protein>
    <submittedName>
        <fullName evidence="8">O-antigen/teichoic acid export membrane protein</fullName>
    </submittedName>
</protein>
<dbReference type="AlphaFoldDB" id="A0A497ZHR9"/>
<dbReference type="InterPro" id="IPR050833">
    <property type="entry name" value="Poly_Biosynth_Transport"/>
</dbReference>
<keyword evidence="4 7" id="KW-0812">Transmembrane</keyword>
<dbReference type="STRING" id="981384.GCA_000192475_01350"/>
<feature type="transmembrane region" description="Helical" evidence="7">
    <location>
        <begin position="350"/>
        <end position="371"/>
    </location>
</feature>
<evidence type="ECO:0000313" key="8">
    <source>
        <dbReference type="EMBL" id="RLK07342.1"/>
    </source>
</evidence>
<dbReference type="PANTHER" id="PTHR30250:SF10">
    <property type="entry name" value="LIPOPOLYSACCHARIDE BIOSYNTHESIS PROTEIN WZXC"/>
    <property type="match status" value="1"/>
</dbReference>
<evidence type="ECO:0000256" key="6">
    <source>
        <dbReference type="ARBA" id="ARBA00023136"/>
    </source>
</evidence>
<accession>A0A497ZHR9</accession>
<evidence type="ECO:0000256" key="5">
    <source>
        <dbReference type="ARBA" id="ARBA00022989"/>
    </source>
</evidence>
<dbReference type="GO" id="GO:0005886">
    <property type="term" value="C:plasma membrane"/>
    <property type="evidence" value="ECO:0007669"/>
    <property type="project" value="UniProtKB-SubCell"/>
</dbReference>
<evidence type="ECO:0000256" key="2">
    <source>
        <dbReference type="ARBA" id="ARBA00007430"/>
    </source>
</evidence>
<sequence length="466" mass="51801">MKFISQRISGLMSDRDSLRRKIMASAALSTMVFVMQVMARIVSTIVLTRILTPEIFGVFAVVMTFIFVLEMFSDLGVRSLILTREGELDDGFLRSCWTAQILRGVLILLVCILLAFGISWGQGAEWFDPKSSYGDPTLPFAIAAIGGFSIISGFASPAKFVYEREMKFRQVSKETLIRVVLTTVITIGLAFWLRNIWALVLGNLAGAVIMVTLSYAMFIGPAMRLSWSVDDFRVIIERGKWIIGHSALSAVTVMADRFVLGFAMSASSFGFYYIARQIVDIVETFLNTVHAQMGLQVFTELHKDGEEASLRRRYYRYRILFDSLAMFGAGTLMTFAPTLVGIIYDDRYADVAGMIQILSVGLILIGPRLLREAYSAQRRFREMTVLSLVSAATIWVGLFIAIWGFGSTTLALIVVALHRIPEVTALLVMGRREGWVSLLHEVRLMPLVLVGAAVGWGMAELWAAAT</sequence>
<feature type="transmembrane region" description="Helical" evidence="7">
    <location>
        <begin position="55"/>
        <end position="77"/>
    </location>
</feature>
<dbReference type="EMBL" id="RCCT01000003">
    <property type="protein sequence ID" value="RLK07342.1"/>
    <property type="molecule type" value="Genomic_DNA"/>
</dbReference>
<name>A0A497ZHR9_9RHOB</name>
<dbReference type="OrthoDB" id="7605542at2"/>